<proteinExistence type="predicted"/>
<name>A0A0R2CCU7_9LACO</name>
<sequence length="59" mass="6995">MCANAKVSKTKVNLLANIAKTFKLTQELKTWKVKRQYFFVYKFVSAYLIAKREIFTLFI</sequence>
<evidence type="ECO:0000313" key="1">
    <source>
        <dbReference type="EMBL" id="KRM89597.1"/>
    </source>
</evidence>
<gene>
    <name evidence="1" type="ORF">FD21_GL001105</name>
</gene>
<evidence type="ECO:0000313" key="2">
    <source>
        <dbReference type="Proteomes" id="UP000051576"/>
    </source>
</evidence>
<dbReference type="EMBL" id="AYYX01000003">
    <property type="protein sequence ID" value="KRM89597.1"/>
    <property type="molecule type" value="Genomic_DNA"/>
</dbReference>
<protein>
    <submittedName>
        <fullName evidence="1">Uncharacterized protein</fullName>
    </submittedName>
</protein>
<dbReference type="STRING" id="1133569.FD21_GL001105"/>
<organism evidence="1 2">
    <name type="scientific">Liquorilactobacillus vini DSM 20605</name>
    <dbReference type="NCBI Taxonomy" id="1133569"/>
    <lineage>
        <taxon>Bacteria</taxon>
        <taxon>Bacillati</taxon>
        <taxon>Bacillota</taxon>
        <taxon>Bacilli</taxon>
        <taxon>Lactobacillales</taxon>
        <taxon>Lactobacillaceae</taxon>
        <taxon>Liquorilactobacillus</taxon>
    </lineage>
</organism>
<dbReference type="AlphaFoldDB" id="A0A0R2CCU7"/>
<dbReference type="Proteomes" id="UP000051576">
    <property type="component" value="Unassembled WGS sequence"/>
</dbReference>
<reference evidence="1 2" key="1">
    <citation type="journal article" date="2015" name="Genome Announc.">
        <title>Expanding the biotechnology potential of lactobacilli through comparative genomics of 213 strains and associated genera.</title>
        <authorList>
            <person name="Sun Z."/>
            <person name="Harris H.M."/>
            <person name="McCann A."/>
            <person name="Guo C."/>
            <person name="Argimon S."/>
            <person name="Zhang W."/>
            <person name="Yang X."/>
            <person name="Jeffery I.B."/>
            <person name="Cooney J.C."/>
            <person name="Kagawa T.F."/>
            <person name="Liu W."/>
            <person name="Song Y."/>
            <person name="Salvetti E."/>
            <person name="Wrobel A."/>
            <person name="Rasinkangas P."/>
            <person name="Parkhill J."/>
            <person name="Rea M.C."/>
            <person name="O'Sullivan O."/>
            <person name="Ritari J."/>
            <person name="Douillard F.P."/>
            <person name="Paul Ross R."/>
            <person name="Yang R."/>
            <person name="Briner A.E."/>
            <person name="Felis G.E."/>
            <person name="de Vos W.M."/>
            <person name="Barrangou R."/>
            <person name="Klaenhammer T.R."/>
            <person name="Caufield P.W."/>
            <person name="Cui Y."/>
            <person name="Zhang H."/>
            <person name="O'Toole P.W."/>
        </authorList>
    </citation>
    <scope>NUCLEOTIDE SEQUENCE [LARGE SCALE GENOMIC DNA]</scope>
    <source>
        <strain evidence="1 2">DSM 20605</strain>
    </source>
</reference>
<keyword evidence="2" id="KW-1185">Reference proteome</keyword>
<accession>A0A0R2CCU7</accession>
<comment type="caution">
    <text evidence="1">The sequence shown here is derived from an EMBL/GenBank/DDBJ whole genome shotgun (WGS) entry which is preliminary data.</text>
</comment>